<keyword evidence="5" id="KW-1185">Reference proteome</keyword>
<dbReference type="AlphaFoldDB" id="A0ABD1R9U7"/>
<dbReference type="InterPro" id="IPR002347">
    <property type="entry name" value="SDR_fam"/>
</dbReference>
<dbReference type="InterPro" id="IPR020904">
    <property type="entry name" value="Sc_DH/Rdtase_CS"/>
</dbReference>
<dbReference type="EMBL" id="JBFOLK010000009">
    <property type="protein sequence ID" value="KAL2485194.1"/>
    <property type="molecule type" value="Genomic_DNA"/>
</dbReference>
<dbReference type="PRINTS" id="PR00081">
    <property type="entry name" value="GDHRDH"/>
</dbReference>
<dbReference type="Proteomes" id="UP001604336">
    <property type="component" value="Unassembled WGS sequence"/>
</dbReference>
<keyword evidence="3" id="KW-1133">Transmembrane helix</keyword>
<dbReference type="PROSITE" id="PS00061">
    <property type="entry name" value="ADH_SHORT"/>
    <property type="match status" value="1"/>
</dbReference>
<feature type="transmembrane region" description="Helical" evidence="3">
    <location>
        <begin position="200"/>
        <end position="220"/>
    </location>
</feature>
<dbReference type="InterPro" id="IPR045000">
    <property type="entry name" value="TR"/>
</dbReference>
<dbReference type="FunFam" id="3.40.50.720:FF:000084">
    <property type="entry name" value="Short-chain dehydrogenase reductase"/>
    <property type="match status" value="1"/>
</dbReference>
<evidence type="ECO:0000256" key="2">
    <source>
        <dbReference type="ARBA" id="ARBA00023002"/>
    </source>
</evidence>
<keyword evidence="2" id="KW-0560">Oxidoreductase</keyword>
<gene>
    <name evidence="4" type="ORF">Adt_29950</name>
</gene>
<dbReference type="SUPFAM" id="SSF51735">
    <property type="entry name" value="NAD(P)-binding Rossmann-fold domains"/>
    <property type="match status" value="1"/>
</dbReference>
<keyword evidence="3" id="KW-0812">Transmembrane</keyword>
<dbReference type="Pfam" id="PF13561">
    <property type="entry name" value="adh_short_C2"/>
    <property type="match status" value="1"/>
</dbReference>
<dbReference type="GO" id="GO:0016616">
    <property type="term" value="F:oxidoreductase activity, acting on the CH-OH group of donors, NAD or NADP as acceptor"/>
    <property type="evidence" value="ECO:0007669"/>
    <property type="project" value="UniProtKB-ARBA"/>
</dbReference>
<proteinExistence type="predicted"/>
<name>A0ABD1R9U7_9LAMI</name>
<organism evidence="4 5">
    <name type="scientific">Abeliophyllum distichum</name>
    <dbReference type="NCBI Taxonomy" id="126358"/>
    <lineage>
        <taxon>Eukaryota</taxon>
        <taxon>Viridiplantae</taxon>
        <taxon>Streptophyta</taxon>
        <taxon>Embryophyta</taxon>
        <taxon>Tracheophyta</taxon>
        <taxon>Spermatophyta</taxon>
        <taxon>Magnoliopsida</taxon>
        <taxon>eudicotyledons</taxon>
        <taxon>Gunneridae</taxon>
        <taxon>Pentapetalae</taxon>
        <taxon>asterids</taxon>
        <taxon>lamiids</taxon>
        <taxon>Lamiales</taxon>
        <taxon>Oleaceae</taxon>
        <taxon>Forsythieae</taxon>
        <taxon>Abeliophyllum</taxon>
    </lineage>
</organism>
<protein>
    <submittedName>
        <fullName evidence="4">Tropinone reductase-like protein</fullName>
    </submittedName>
</protein>
<keyword evidence="3" id="KW-0472">Membrane</keyword>
<keyword evidence="1" id="KW-0521">NADP</keyword>
<dbReference type="PANTHER" id="PTHR42898:SF79">
    <property type="entry name" value="NAD(P)-BINDING ROSSMANN-FOLD PROTEIN"/>
    <property type="match status" value="1"/>
</dbReference>
<dbReference type="InterPro" id="IPR036291">
    <property type="entry name" value="NAD(P)-bd_dom_sf"/>
</dbReference>
<dbReference type="PRINTS" id="PR00080">
    <property type="entry name" value="SDRFAMILY"/>
</dbReference>
<sequence length="319" mass="34847">MHKGSIDCSKDRRRCLRREGMIDFGTKEKVEEGDRLLEPMPPFWQSVALTYNQMEIPGRAGDRWSLKGMTALVTGGTRGIGHAIVEELAEHGAVVYTCSRNQKQLDECLEKWRSKGLKVAGSVCDMLSRVERDKLMVNVSGYFNGKLNILVNNAGTNVLKKATEFTAEDYSLIMGTNFESSFHLSQLAHPFLKASGSGNIVFISSVAGIIGFPYVSVYAASKGAMNQVTKNLACEWAEDNIRVNSVAPGHINTSLVEEMDLSPDQEELTKSVISRIPIGRAGVPRDVSSVVTFLCFPAASYITGQIIYPDGGLSVNGFP</sequence>
<accession>A0ABD1R9U7</accession>
<reference evidence="5" key="1">
    <citation type="submission" date="2024-07" db="EMBL/GenBank/DDBJ databases">
        <title>Two chromosome-level genome assemblies of Korean endemic species Abeliophyllum distichum and Forsythia ovata (Oleaceae).</title>
        <authorList>
            <person name="Jang H."/>
        </authorList>
    </citation>
    <scope>NUCLEOTIDE SEQUENCE [LARGE SCALE GENOMIC DNA]</scope>
</reference>
<evidence type="ECO:0000313" key="5">
    <source>
        <dbReference type="Proteomes" id="UP001604336"/>
    </source>
</evidence>
<evidence type="ECO:0000256" key="3">
    <source>
        <dbReference type="SAM" id="Phobius"/>
    </source>
</evidence>
<evidence type="ECO:0000313" key="4">
    <source>
        <dbReference type="EMBL" id="KAL2485194.1"/>
    </source>
</evidence>
<evidence type="ECO:0000256" key="1">
    <source>
        <dbReference type="ARBA" id="ARBA00022857"/>
    </source>
</evidence>
<dbReference type="PANTHER" id="PTHR42898">
    <property type="entry name" value="TROPINONE REDUCTASE"/>
    <property type="match status" value="1"/>
</dbReference>
<dbReference type="Gene3D" id="3.40.50.720">
    <property type="entry name" value="NAD(P)-binding Rossmann-like Domain"/>
    <property type="match status" value="1"/>
</dbReference>
<comment type="caution">
    <text evidence="4">The sequence shown here is derived from an EMBL/GenBank/DDBJ whole genome shotgun (WGS) entry which is preliminary data.</text>
</comment>